<sequence>MAYPAVRHRTGWRSLWLLSGMVVLCLLATGGAQAQTTPDAPVVMADNAGTMVDPLQQRREQLANLATGSFPEKRRLVNNLQQQSWHGVRAVLAGMLAGELFHDDGDPAKVYVLREQSGVLIRLDPLDGTEVEIADKQGLKEVRTNNQLRRALRGAVARFDMADESPAVRKAAIAELRRDLDNDAVALMRERLPLEQHSGVRNELDVALALHDLDSTEAATRLAALDVLSGELANDVYNRVQRLLATDAEGNPVEPDAQVRVQAQRAIDRIEQRRSIFGGLETLFFGLSFGSVLVLAAIGLAITFGVMGVINMAHGELIMLGAYTSYVMQLLLPNHIGLAIVLAVPAAFLVSGLMGILIERGVVRFLYGRPLETLLATFGISLLLQQLVRSIFSPLNRTVQAPEWMSGLWRINDVFAITWNRFYIIIFMLLVFALLWLVLNRTSLGLKVRAVSQNRAMARAMGVRSDRVDALTFGLGSGVAGIAGVALSLLTNVGPNLGQSYIIDSFMVVVFGGVGNLWGTLVGGMTLGVANKFLEPHVGAVMAKILMLVFIILFIQRRKQGLFPQKGRAGEDH</sequence>
<feature type="transmembrane region" description="Helical" evidence="9">
    <location>
        <begin position="537"/>
        <end position="555"/>
    </location>
</feature>
<feature type="signal peptide" evidence="10">
    <location>
        <begin position="1"/>
        <end position="34"/>
    </location>
</feature>
<dbReference type="GO" id="GO:0006865">
    <property type="term" value="P:amino acid transport"/>
    <property type="evidence" value="ECO:0007669"/>
    <property type="project" value="UniProtKB-KW"/>
</dbReference>
<dbReference type="NCBIfam" id="TIGR03409">
    <property type="entry name" value="urea_trans_UrtB"/>
    <property type="match status" value="1"/>
</dbReference>
<keyword evidence="7 9" id="KW-0472">Membrane</keyword>
<dbReference type="HOGENOM" id="CLU_027416_1_0_6"/>
<feature type="transmembrane region" description="Helical" evidence="9">
    <location>
        <begin position="370"/>
        <end position="388"/>
    </location>
</feature>
<name>A0A0B4XIV9_9GAMM</name>
<feature type="transmembrane region" description="Helical" evidence="9">
    <location>
        <begin position="422"/>
        <end position="439"/>
    </location>
</feature>
<dbReference type="STRING" id="391936.S7S_02720"/>
<evidence type="ECO:0000256" key="2">
    <source>
        <dbReference type="ARBA" id="ARBA00022448"/>
    </source>
</evidence>
<dbReference type="GO" id="GO:0005886">
    <property type="term" value="C:plasma membrane"/>
    <property type="evidence" value="ECO:0007669"/>
    <property type="project" value="UniProtKB-SubCell"/>
</dbReference>
<protein>
    <submittedName>
        <fullName evidence="11">ABC transporter permease</fullName>
    </submittedName>
</protein>
<dbReference type="InterPro" id="IPR017779">
    <property type="entry name" value="ABC_UrtB_bac"/>
</dbReference>
<dbReference type="InterPro" id="IPR052157">
    <property type="entry name" value="BCAA_transport_permease"/>
</dbReference>
<keyword evidence="5" id="KW-0029">Amino-acid transport</keyword>
<dbReference type="KEGG" id="apac:S7S_02720"/>
<dbReference type="Pfam" id="PF02653">
    <property type="entry name" value="BPD_transp_2"/>
    <property type="match status" value="1"/>
</dbReference>
<evidence type="ECO:0000256" key="9">
    <source>
        <dbReference type="SAM" id="Phobius"/>
    </source>
</evidence>
<dbReference type="Proteomes" id="UP000006764">
    <property type="component" value="Chromosome"/>
</dbReference>
<dbReference type="PANTHER" id="PTHR11795:SF447">
    <property type="entry name" value="ABC TRANSPORTER PERMEASE PROTEIN"/>
    <property type="match status" value="1"/>
</dbReference>
<feature type="chain" id="PRO_5002097238" evidence="10">
    <location>
        <begin position="35"/>
        <end position="573"/>
    </location>
</feature>
<evidence type="ECO:0000256" key="4">
    <source>
        <dbReference type="ARBA" id="ARBA00022692"/>
    </source>
</evidence>
<comment type="similarity">
    <text evidence="8">Belongs to the binding-protein-dependent transport system permease family. LivHM subfamily.</text>
</comment>
<evidence type="ECO:0000256" key="1">
    <source>
        <dbReference type="ARBA" id="ARBA00004429"/>
    </source>
</evidence>
<keyword evidence="10" id="KW-0732">Signal</keyword>
<evidence type="ECO:0000256" key="5">
    <source>
        <dbReference type="ARBA" id="ARBA00022970"/>
    </source>
</evidence>
<dbReference type="PANTHER" id="PTHR11795">
    <property type="entry name" value="BRANCHED-CHAIN AMINO ACID TRANSPORT SYSTEM PERMEASE PROTEIN LIVH"/>
    <property type="match status" value="1"/>
</dbReference>
<accession>A0A0B4XIV9</accession>
<proteinExistence type="inferred from homology"/>
<evidence type="ECO:0000313" key="12">
    <source>
        <dbReference type="Proteomes" id="UP000006764"/>
    </source>
</evidence>
<keyword evidence="2" id="KW-0813">Transport</keyword>
<gene>
    <name evidence="11" type="ORF">S7S_02720</name>
</gene>
<dbReference type="CDD" id="cd06582">
    <property type="entry name" value="TM_PBP1_LivH_like"/>
    <property type="match status" value="1"/>
</dbReference>
<dbReference type="AlphaFoldDB" id="A0A0B4XIV9"/>
<evidence type="ECO:0000256" key="3">
    <source>
        <dbReference type="ARBA" id="ARBA00022475"/>
    </source>
</evidence>
<feature type="transmembrane region" description="Helical" evidence="9">
    <location>
        <begin position="331"/>
        <end position="358"/>
    </location>
</feature>
<dbReference type="GO" id="GO:0022857">
    <property type="term" value="F:transmembrane transporter activity"/>
    <property type="evidence" value="ECO:0007669"/>
    <property type="project" value="InterPro"/>
</dbReference>
<dbReference type="InterPro" id="IPR001851">
    <property type="entry name" value="ABC_transp_permease"/>
</dbReference>
<feature type="transmembrane region" description="Helical" evidence="9">
    <location>
        <begin position="502"/>
        <end position="525"/>
    </location>
</feature>
<evidence type="ECO:0000256" key="10">
    <source>
        <dbReference type="SAM" id="SignalP"/>
    </source>
</evidence>
<feature type="transmembrane region" description="Helical" evidence="9">
    <location>
        <begin position="283"/>
        <end position="310"/>
    </location>
</feature>
<feature type="transmembrane region" description="Helical" evidence="9">
    <location>
        <begin position="470"/>
        <end position="490"/>
    </location>
</feature>
<reference evidence="11 12" key="1">
    <citation type="journal article" date="2012" name="J. Bacteriol.">
        <title>Genome sequence of an alkane-degrading bacterium, Alcanivorax pacificus type strain W11-5, isolated from deep sea sediment.</title>
        <authorList>
            <person name="Lai Q."/>
            <person name="Shao Z."/>
        </authorList>
    </citation>
    <scope>NUCLEOTIDE SEQUENCE [LARGE SCALE GENOMIC DNA]</scope>
    <source>
        <strain evidence="11 12">W11-5</strain>
    </source>
</reference>
<evidence type="ECO:0000256" key="7">
    <source>
        <dbReference type="ARBA" id="ARBA00023136"/>
    </source>
</evidence>
<keyword evidence="4 9" id="KW-0812">Transmembrane</keyword>
<evidence type="ECO:0000256" key="6">
    <source>
        <dbReference type="ARBA" id="ARBA00022989"/>
    </source>
</evidence>
<evidence type="ECO:0000313" key="11">
    <source>
        <dbReference type="EMBL" id="AJD46966.1"/>
    </source>
</evidence>
<dbReference type="EMBL" id="CP004387">
    <property type="protein sequence ID" value="AJD46966.1"/>
    <property type="molecule type" value="Genomic_DNA"/>
</dbReference>
<keyword evidence="3" id="KW-1003">Cell membrane</keyword>
<organism evidence="11 12">
    <name type="scientific">Isoalcanivorax pacificus W11-5</name>
    <dbReference type="NCBI Taxonomy" id="391936"/>
    <lineage>
        <taxon>Bacteria</taxon>
        <taxon>Pseudomonadati</taxon>
        <taxon>Pseudomonadota</taxon>
        <taxon>Gammaproteobacteria</taxon>
        <taxon>Oceanospirillales</taxon>
        <taxon>Alcanivoracaceae</taxon>
        <taxon>Isoalcanivorax</taxon>
    </lineage>
</organism>
<evidence type="ECO:0000256" key="8">
    <source>
        <dbReference type="ARBA" id="ARBA00037998"/>
    </source>
</evidence>
<dbReference type="RefSeq" id="WP_008740302.1">
    <property type="nucleotide sequence ID" value="NZ_CP004387.1"/>
</dbReference>
<keyword evidence="12" id="KW-1185">Reference proteome</keyword>
<keyword evidence="6 9" id="KW-1133">Transmembrane helix</keyword>
<comment type="subcellular location">
    <subcellularLocation>
        <location evidence="1">Cell inner membrane</location>
        <topology evidence="1">Multi-pass membrane protein</topology>
    </subcellularLocation>
</comment>